<keyword evidence="3" id="KW-0804">Transcription</keyword>
<dbReference type="EMBL" id="JAFIDA010000001">
    <property type="protein sequence ID" value="MBP1325866.1"/>
    <property type="molecule type" value="Genomic_DNA"/>
</dbReference>
<comment type="caution">
    <text evidence="5">The sequence shown here is derived from an EMBL/GenBank/DDBJ whole genome shotgun (WGS) entry which is preliminary data.</text>
</comment>
<dbReference type="InterPro" id="IPR050109">
    <property type="entry name" value="HTH-type_TetR-like_transc_reg"/>
</dbReference>
<name>A0A940PVA4_9MICO</name>
<keyword evidence="2" id="KW-0238">DNA-binding</keyword>
<keyword evidence="6" id="KW-1185">Reference proteome</keyword>
<dbReference type="SUPFAM" id="SSF46689">
    <property type="entry name" value="Homeodomain-like"/>
    <property type="match status" value="1"/>
</dbReference>
<dbReference type="AlphaFoldDB" id="A0A940PVA4"/>
<evidence type="ECO:0000256" key="2">
    <source>
        <dbReference type="ARBA" id="ARBA00023125"/>
    </source>
</evidence>
<dbReference type="Pfam" id="PF00440">
    <property type="entry name" value="TetR_N"/>
    <property type="match status" value="1"/>
</dbReference>
<dbReference type="Gene3D" id="1.10.357.10">
    <property type="entry name" value="Tetracycline Repressor, domain 2"/>
    <property type="match status" value="1"/>
</dbReference>
<accession>A0A940PVA4</accession>
<evidence type="ECO:0000313" key="6">
    <source>
        <dbReference type="Proteomes" id="UP000675163"/>
    </source>
</evidence>
<organism evidence="5 6">
    <name type="scientific">Leucobacter exalbidus</name>
    <dbReference type="NCBI Taxonomy" id="662960"/>
    <lineage>
        <taxon>Bacteria</taxon>
        <taxon>Bacillati</taxon>
        <taxon>Actinomycetota</taxon>
        <taxon>Actinomycetes</taxon>
        <taxon>Micrococcales</taxon>
        <taxon>Microbacteriaceae</taxon>
        <taxon>Leucobacter</taxon>
    </lineage>
</organism>
<evidence type="ECO:0000256" key="3">
    <source>
        <dbReference type="ARBA" id="ARBA00023163"/>
    </source>
</evidence>
<sequence length="205" mass="22463">MNAAEELFAQHGIAAVSNRKIAEHAGTANHSAVAYHFGTRDELFRALVLRHFEVMSVRRDQLFAELGPEPTTHDIVRCRLMPLIEQLDSLPKPSWRAQFLMQAHSKPDASPIIKEALLRDEETLQTLSMKMPVSNISESVMRARSGLIANLVLGVCAQYEAEVNTGIERGSWTSVGYFLIDAAAGMLSAPVTHAGGVPRAAPTYI</sequence>
<dbReference type="Proteomes" id="UP000675163">
    <property type="component" value="Unassembled WGS sequence"/>
</dbReference>
<dbReference type="GO" id="GO:0003700">
    <property type="term" value="F:DNA-binding transcription factor activity"/>
    <property type="evidence" value="ECO:0007669"/>
    <property type="project" value="TreeGrafter"/>
</dbReference>
<evidence type="ECO:0000313" key="5">
    <source>
        <dbReference type="EMBL" id="MBP1325866.1"/>
    </source>
</evidence>
<dbReference type="PANTHER" id="PTHR30055:SF234">
    <property type="entry name" value="HTH-TYPE TRANSCRIPTIONAL REGULATOR BETI"/>
    <property type="match status" value="1"/>
</dbReference>
<feature type="domain" description="HTH tetR-type" evidence="4">
    <location>
        <begin position="2"/>
        <end position="47"/>
    </location>
</feature>
<keyword evidence="1" id="KW-0805">Transcription regulation</keyword>
<evidence type="ECO:0000256" key="1">
    <source>
        <dbReference type="ARBA" id="ARBA00023015"/>
    </source>
</evidence>
<evidence type="ECO:0000259" key="4">
    <source>
        <dbReference type="Pfam" id="PF00440"/>
    </source>
</evidence>
<dbReference type="InterPro" id="IPR001647">
    <property type="entry name" value="HTH_TetR"/>
</dbReference>
<dbReference type="InterPro" id="IPR009057">
    <property type="entry name" value="Homeodomain-like_sf"/>
</dbReference>
<proteinExistence type="predicted"/>
<reference evidence="5" key="1">
    <citation type="submission" date="2021-02" db="EMBL/GenBank/DDBJ databases">
        <title>Sequencing the genomes of 1000 actinobacteria strains.</title>
        <authorList>
            <person name="Klenk H.-P."/>
        </authorList>
    </citation>
    <scope>NUCLEOTIDE SEQUENCE</scope>
    <source>
        <strain evidence="5">DSM 22850</strain>
    </source>
</reference>
<protein>
    <submittedName>
        <fullName evidence="5">AcrR family transcriptional regulator</fullName>
    </submittedName>
</protein>
<gene>
    <name evidence="5" type="ORF">JOF28_001098</name>
</gene>
<dbReference type="GO" id="GO:0000976">
    <property type="term" value="F:transcription cis-regulatory region binding"/>
    <property type="evidence" value="ECO:0007669"/>
    <property type="project" value="TreeGrafter"/>
</dbReference>
<dbReference type="PANTHER" id="PTHR30055">
    <property type="entry name" value="HTH-TYPE TRANSCRIPTIONAL REGULATOR RUTR"/>
    <property type="match status" value="1"/>
</dbReference>